<gene>
    <name evidence="1" type="ORF">ODALV1_LOCUS16654</name>
</gene>
<accession>A0ABP1QYM8</accession>
<proteinExistence type="predicted"/>
<dbReference type="EMBL" id="CAXLJM020000051">
    <property type="protein sequence ID" value="CAL8114906.1"/>
    <property type="molecule type" value="Genomic_DNA"/>
</dbReference>
<organism evidence="1 2">
    <name type="scientific">Orchesella dallaii</name>
    <dbReference type="NCBI Taxonomy" id="48710"/>
    <lineage>
        <taxon>Eukaryota</taxon>
        <taxon>Metazoa</taxon>
        <taxon>Ecdysozoa</taxon>
        <taxon>Arthropoda</taxon>
        <taxon>Hexapoda</taxon>
        <taxon>Collembola</taxon>
        <taxon>Entomobryomorpha</taxon>
        <taxon>Entomobryoidea</taxon>
        <taxon>Orchesellidae</taxon>
        <taxon>Orchesellinae</taxon>
        <taxon>Orchesella</taxon>
    </lineage>
</organism>
<evidence type="ECO:0000313" key="1">
    <source>
        <dbReference type="EMBL" id="CAL8114906.1"/>
    </source>
</evidence>
<comment type="caution">
    <text evidence="1">The sequence shown here is derived from an EMBL/GenBank/DDBJ whole genome shotgun (WGS) entry which is preliminary data.</text>
</comment>
<reference evidence="1 2" key="1">
    <citation type="submission" date="2024-08" db="EMBL/GenBank/DDBJ databases">
        <authorList>
            <person name="Cucini C."/>
            <person name="Frati F."/>
        </authorList>
    </citation>
    <scope>NUCLEOTIDE SEQUENCE [LARGE SCALE GENOMIC DNA]</scope>
</reference>
<evidence type="ECO:0000313" key="2">
    <source>
        <dbReference type="Proteomes" id="UP001642540"/>
    </source>
</evidence>
<keyword evidence="2" id="KW-1185">Reference proteome</keyword>
<sequence>MYGFNSSLGWKPDCFSGSKMTTFSITCFVRFNADPVICPIIEDIIKALCENPKCVTEVQERFNPTIVSVLSRNKDMIYINKEDATPNLFRVGNGGVKSFHGGKGKNVFLLSGTCTSELKVSLVGGASEFDTATITENCGRGSYLTLDFQFRLFGNYIRLELRSPDGKMSLKSIEQVNGRKNEGEELRADCFIRKVALQEGN</sequence>
<dbReference type="Proteomes" id="UP001642540">
    <property type="component" value="Unassembled WGS sequence"/>
</dbReference>
<protein>
    <submittedName>
        <fullName evidence="1">Uncharacterized protein</fullName>
    </submittedName>
</protein>
<name>A0ABP1QYM8_9HEXA</name>